<dbReference type="SUPFAM" id="SSF47323">
    <property type="entry name" value="Anticodon-binding domain of a subclass of class I aminoacyl-tRNA synthetases"/>
    <property type="match status" value="1"/>
</dbReference>
<dbReference type="PANTHER" id="PTHR43740:SF2">
    <property type="entry name" value="LEUCINE--TRNA LIGASE, MITOCHONDRIAL"/>
    <property type="match status" value="1"/>
</dbReference>
<dbReference type="InterPro" id="IPR014729">
    <property type="entry name" value="Rossmann-like_a/b/a_fold"/>
</dbReference>
<evidence type="ECO:0000256" key="6">
    <source>
        <dbReference type="ARBA" id="ARBA00022917"/>
    </source>
</evidence>
<dbReference type="GO" id="GO:0005524">
    <property type="term" value="F:ATP binding"/>
    <property type="evidence" value="ECO:0007669"/>
    <property type="project" value="UniProtKB-KW"/>
</dbReference>
<dbReference type="InterPro" id="IPR014044">
    <property type="entry name" value="CAP_dom"/>
</dbReference>
<dbReference type="InterPro" id="IPR013155">
    <property type="entry name" value="M/V/L/I-tRNA-synth_anticd-bd"/>
</dbReference>
<dbReference type="PRINTS" id="PR00985">
    <property type="entry name" value="TRNASYNTHLEU"/>
</dbReference>
<evidence type="ECO:0000256" key="2">
    <source>
        <dbReference type="ARBA" id="ARBA00013164"/>
    </source>
</evidence>
<keyword evidence="11" id="KW-0472">Membrane</keyword>
<feature type="transmembrane region" description="Helical" evidence="11">
    <location>
        <begin position="1474"/>
        <end position="1497"/>
    </location>
</feature>
<feature type="region of interest" description="Disordered" evidence="10">
    <location>
        <begin position="1082"/>
        <end position="1125"/>
    </location>
</feature>
<dbReference type="InterPro" id="IPR009080">
    <property type="entry name" value="tRNAsynth_Ia_anticodon-bd"/>
</dbReference>
<evidence type="ECO:0000256" key="8">
    <source>
        <dbReference type="ARBA" id="ARBA00030520"/>
    </source>
</evidence>
<dbReference type="AlphaFoldDB" id="A0AAF5I1J3"/>
<dbReference type="Proteomes" id="UP000035681">
    <property type="component" value="Unplaced"/>
</dbReference>
<dbReference type="InterPro" id="IPR002300">
    <property type="entry name" value="aa-tRNA-synth_Ia"/>
</dbReference>
<evidence type="ECO:0000313" key="14">
    <source>
        <dbReference type="WBParaSite" id="TCONS_00009776.p1"/>
    </source>
</evidence>
<dbReference type="SMART" id="SM00198">
    <property type="entry name" value="SCP"/>
    <property type="match status" value="1"/>
</dbReference>
<feature type="compositionally biased region" description="Low complexity" evidence="10">
    <location>
        <begin position="2073"/>
        <end position="2104"/>
    </location>
</feature>
<dbReference type="SUPFAM" id="SSF55797">
    <property type="entry name" value="PR-1-like"/>
    <property type="match status" value="3"/>
</dbReference>
<evidence type="ECO:0000313" key="13">
    <source>
        <dbReference type="Proteomes" id="UP000035681"/>
    </source>
</evidence>
<reference evidence="14" key="1">
    <citation type="submission" date="2024-02" db="UniProtKB">
        <authorList>
            <consortium name="WormBaseParasite"/>
        </authorList>
    </citation>
    <scope>IDENTIFICATION</scope>
</reference>
<dbReference type="Pfam" id="PF00133">
    <property type="entry name" value="tRNA-synt_1"/>
    <property type="match status" value="2"/>
</dbReference>
<evidence type="ECO:0000256" key="4">
    <source>
        <dbReference type="ARBA" id="ARBA00022741"/>
    </source>
</evidence>
<keyword evidence="7" id="KW-0030">Aminoacyl-tRNA synthetase</keyword>
<dbReference type="FunFam" id="1.10.730.10:FF:000002">
    <property type="entry name" value="Leucine--tRNA ligase"/>
    <property type="match status" value="1"/>
</dbReference>
<evidence type="ECO:0000259" key="12">
    <source>
        <dbReference type="SMART" id="SM00198"/>
    </source>
</evidence>
<comment type="catalytic activity">
    <reaction evidence="9">
        <text>tRNA(Leu) + L-leucine + ATP = L-leucyl-tRNA(Leu) + AMP + diphosphate</text>
        <dbReference type="Rhea" id="RHEA:11688"/>
        <dbReference type="Rhea" id="RHEA-COMP:9613"/>
        <dbReference type="Rhea" id="RHEA-COMP:9622"/>
        <dbReference type="ChEBI" id="CHEBI:30616"/>
        <dbReference type="ChEBI" id="CHEBI:33019"/>
        <dbReference type="ChEBI" id="CHEBI:57427"/>
        <dbReference type="ChEBI" id="CHEBI:78442"/>
        <dbReference type="ChEBI" id="CHEBI:78494"/>
        <dbReference type="ChEBI" id="CHEBI:456215"/>
        <dbReference type="EC" id="6.1.1.4"/>
    </reaction>
</comment>
<protein>
    <recommendedName>
        <fullName evidence="2">leucine--tRNA ligase</fullName>
        <ecNumber evidence="2">6.1.1.4</ecNumber>
    </recommendedName>
    <alternativeName>
        <fullName evidence="8">Leucyl-tRNA synthetase</fullName>
    </alternativeName>
</protein>
<feature type="region of interest" description="Disordered" evidence="10">
    <location>
        <begin position="962"/>
        <end position="988"/>
    </location>
</feature>
<feature type="domain" description="SCP" evidence="12">
    <location>
        <begin position="1881"/>
        <end position="2009"/>
    </location>
</feature>
<dbReference type="Gene3D" id="3.40.33.10">
    <property type="entry name" value="CAP"/>
    <property type="match status" value="3"/>
</dbReference>
<dbReference type="Pfam" id="PF08264">
    <property type="entry name" value="Anticodon_1"/>
    <property type="match status" value="1"/>
</dbReference>
<dbReference type="PROSITE" id="PS00178">
    <property type="entry name" value="AA_TRNA_LIGASE_I"/>
    <property type="match status" value="1"/>
</dbReference>
<dbReference type="InterPro" id="IPR035940">
    <property type="entry name" value="CAP_sf"/>
</dbReference>
<keyword evidence="11" id="KW-0812">Transmembrane</keyword>
<evidence type="ECO:0000256" key="1">
    <source>
        <dbReference type="ARBA" id="ARBA00005594"/>
    </source>
</evidence>
<keyword evidence="5" id="KW-0067">ATP-binding</keyword>
<comment type="similarity">
    <text evidence="1">Belongs to the class-I aminoacyl-tRNA synthetase family.</text>
</comment>
<evidence type="ECO:0000256" key="3">
    <source>
        <dbReference type="ARBA" id="ARBA00022598"/>
    </source>
</evidence>
<dbReference type="GO" id="GO:0004823">
    <property type="term" value="F:leucine-tRNA ligase activity"/>
    <property type="evidence" value="ECO:0007669"/>
    <property type="project" value="UniProtKB-EC"/>
</dbReference>
<dbReference type="GO" id="GO:0005739">
    <property type="term" value="C:mitochondrion"/>
    <property type="evidence" value="ECO:0007669"/>
    <property type="project" value="TreeGrafter"/>
</dbReference>
<proteinExistence type="inferred from homology"/>
<evidence type="ECO:0000256" key="11">
    <source>
        <dbReference type="SAM" id="Phobius"/>
    </source>
</evidence>
<dbReference type="GO" id="GO:0006429">
    <property type="term" value="P:leucyl-tRNA aminoacylation"/>
    <property type="evidence" value="ECO:0007669"/>
    <property type="project" value="InterPro"/>
</dbReference>
<keyword evidence="4" id="KW-0547">Nucleotide-binding</keyword>
<dbReference type="EC" id="6.1.1.4" evidence="2"/>
<name>A0AAF5I1J3_STRER</name>
<dbReference type="FunFam" id="3.40.50.620:FF:000003">
    <property type="entry name" value="Leucine--tRNA ligase"/>
    <property type="match status" value="1"/>
</dbReference>
<dbReference type="GO" id="GO:0032543">
    <property type="term" value="P:mitochondrial translation"/>
    <property type="evidence" value="ECO:0007669"/>
    <property type="project" value="TreeGrafter"/>
</dbReference>
<dbReference type="Gene3D" id="1.10.730.10">
    <property type="entry name" value="Isoleucyl-tRNA Synthetase, Domain 1"/>
    <property type="match status" value="1"/>
</dbReference>
<feature type="compositionally biased region" description="Polar residues" evidence="10">
    <location>
        <begin position="2105"/>
        <end position="2124"/>
    </location>
</feature>
<sequence length="2332" mass="268102">MLILSFFEEEAFYIKLGYASSCLKWPLPPTVDFSGNLKNLENHWKEQSTTKFNSKNSTASTKYILSMFPYPSGNLHMGHMRVYTISDVLARYYSLQGYSILHPMGWDAFGLPAENAAIERGIDPSKWTYDNINIMREQLKRTGICFNWDREIFTCDPSFYKWTQWIFLKLSERGLVKRAVSEVNWDPIDKTVLAAEQIDSEGRSWRSGAIAEKKKLKQWIIETTKYAKRLKDGLELIRDEWKDVADIQSNWIGICDVYRFNLPLNDSNGMVLEETLDLRIKNPHDLEKGQFIIVGKNHPLVKDYGKGLEDKYYVLDGVKTINILTGKEMVIVVENINEEEEGSEEMFLDARLGGIKLSNKDKEISQLLNLSLPPVQIRNLLLSDIQEIASFSGNGGYLTSRKLKDWVVSRQRKWGTPIPMLLSNDNGKDIKRIPYENLPINSSDQGKEMTIDGNKWIIENDTLDTFFDSSWYYLRYLDVNNDHFPVSYDETVKSMPVDVYVGGIEHAAVHMFFARFISYFLKDIEVINSNEPFKSLVPQGIVRGRTFINPENGEYIKKDNVIEKNGKFYNKSSGKEVESLYEKMSKSKNNGIDPLDLLDKDGIDLTRLQVLVAASPKMPINWDDGDSKGIKRWLNRLASITNNYINARKECTTFDVNKINDKFEKKLKDSYNYHIKNITTSLEDLHLHNTAIAKIIALINTLNKINPNDIKYSPEFERCLLSIIIMLQVFAPHTSQELWSAISEVPAINQNHWNWKEDVRGQRWPTTDKDAMIDVLVMTRNINCGRASVSRLDIEHLNDEDIFTTAKSLWHVELFKELEKNGHKIKDFNLKRKDGRFYIINVDFENSTKEEDIKEILYEMVQKRYASMKEAKLLKKNIIWSNELLIIRFDKRQKNELIYVYESKNIHTYTNIIYNDINTISNRENSKIYDDSLEMASSSSSKEKKSVEGNFDLSKNSKSIEDDFSLGDEKEVTSSDKSGMSLEDTEDDPFNISTTLAEQIKNTNNMEGLSLVDETLLTTTHSMDRVDITPSTNKGHSNDKATTNNIINNESDILMKTTPENINNNKEDFITTSSSKEIVIKEIPESPDKSDMILDNSNEDSRQNNNTNKTSPDDVQFDIGEEKSNEEDINSKIIIKNNNNLMKNNNIIDTTTAEDITIPFTSNDQLSTTEDPFEVKNINPNDNEENKKISNESNSMEVKQSTIFVGPSITKPTTIPSLIDEDDGEVFTIDRSRKIFSDISSSTPSSINDKNDNILENITTSLILSSTEDSENVSTFPDSRETTILTSTVFVPKISLTTTEQLEGDKSENETLSTNIREEVDFTMTTESPTVNNMSLSIDNTPNNMTEAISAGATKVTLDENLTTQFPESKNMTFDDHIIKSKENVEGSVENEEKKEVVTINWEESQSTTLSTSTSQILTTSIPFTTKQTTTTVSEDIVKKVITQFNNEIEKRKKSNDTISLSNIFPPTHEELKYTIICLAIFLFIFALIVVSVIIICKKRKENGMFRFTNSQTSSSICKIEEGSSSMGQTGNYKFNDDSNLNDPSFHKKQNVDFNHNLTNLDGYHAGYLPYRRPGIPIRDVKLIRALKSSVYSSLVWEKIWSRCSYACYSINNFSRLRQKLLTELNTYRRHNQSPSLILDNNLSKKAQKRAQKLSSHCRFLRMFRFKNRGEIVGITKPTEASKIVRNIYIKGDSYNYSARINRNKFFTDFIQLIWKSSRTIGIGIVSKKDRIYIVFLFNPAGNRGFDKYYNHSGNRLSMLLRRNSMPGGLSRRGSKVERESMIRSYQLGEETVFICKDRVFKKYNEATEYCVSISSSKQKIVCEPIKNFAAFNKRRQSINGKKQQPQFSNYLNPYSKSFKIWMSVWGRCNFPHLMKNDYRDFKNNIFVEINTYRMWHKVAPLQRDPQLDMLALEKALDFSFKKIHFDNPRDNLGEIFGSIDVCAGPIIVNQWYSQNKNYNYFFHNFSPKTRIFTQMVWKTSQRIGIGVVRDGDTLFIVCLFNPRGNIRNKFKSNVFRNTKHCMNFFLVVILLLNIVVLLLSQTTPPLPPKKSVGGSPQTPPPLPPKEKNYQRSGSKSPSLSSKSKSSPVKGSDRTSTGSRSSLDNLSEYSPQASGYSGSANPSVKSPKDSRKNSATSSAKTSKMDKYTAITQKDIGLIVKNRHSFGYMVWKAIWNNCYYDCYSKHYFGVFKEKVLKEINLYRKYHQALPLHTEEGSTYLAERYLLKYTYKHKCGTRHEVPFGIICDTSHAQMALLLVNNWYNKGTRYHHWWRDRLYLAPEYSEMLWKTTHSFGIAVKQIGDHIHTVCVFYPKGNIKGDYKKNVLQRRRFDKF</sequence>
<dbReference type="Gene3D" id="3.40.50.620">
    <property type="entry name" value="HUPs"/>
    <property type="match status" value="2"/>
</dbReference>
<dbReference type="PANTHER" id="PTHR43740">
    <property type="entry name" value="LEUCYL-TRNA SYNTHETASE"/>
    <property type="match status" value="1"/>
</dbReference>
<dbReference type="CDD" id="cd00812">
    <property type="entry name" value="LeuRS_core"/>
    <property type="match status" value="1"/>
</dbReference>
<feature type="region of interest" description="Disordered" evidence="10">
    <location>
        <begin position="1162"/>
        <end position="1195"/>
    </location>
</feature>
<dbReference type="Pfam" id="PF00188">
    <property type="entry name" value="CAP"/>
    <property type="match status" value="2"/>
</dbReference>
<organism evidence="13 14">
    <name type="scientific">Strongyloides stercoralis</name>
    <name type="common">Threadworm</name>
    <dbReference type="NCBI Taxonomy" id="6248"/>
    <lineage>
        <taxon>Eukaryota</taxon>
        <taxon>Metazoa</taxon>
        <taxon>Ecdysozoa</taxon>
        <taxon>Nematoda</taxon>
        <taxon>Chromadorea</taxon>
        <taxon>Rhabditida</taxon>
        <taxon>Tylenchina</taxon>
        <taxon>Panagrolaimomorpha</taxon>
        <taxon>Strongyloidoidea</taxon>
        <taxon>Strongyloididae</taxon>
        <taxon>Strongyloides</taxon>
    </lineage>
</organism>
<feature type="region of interest" description="Disordered" evidence="10">
    <location>
        <begin position="2047"/>
        <end position="2143"/>
    </location>
</feature>
<keyword evidence="3" id="KW-0436">Ligase</keyword>
<dbReference type="SUPFAM" id="SSF52374">
    <property type="entry name" value="Nucleotidylyl transferase"/>
    <property type="match status" value="1"/>
</dbReference>
<evidence type="ECO:0000256" key="9">
    <source>
        <dbReference type="ARBA" id="ARBA00047469"/>
    </source>
</evidence>
<accession>A0AAF5I1J3</accession>
<evidence type="ECO:0000256" key="7">
    <source>
        <dbReference type="ARBA" id="ARBA00023146"/>
    </source>
</evidence>
<evidence type="ECO:0000256" key="10">
    <source>
        <dbReference type="SAM" id="MobiDB-lite"/>
    </source>
</evidence>
<evidence type="ECO:0000256" key="5">
    <source>
        <dbReference type="ARBA" id="ARBA00022840"/>
    </source>
</evidence>
<dbReference type="InterPro" id="IPR002302">
    <property type="entry name" value="Leu-tRNA-ligase"/>
</dbReference>
<keyword evidence="13" id="KW-1185">Reference proteome</keyword>
<dbReference type="WBParaSite" id="TCONS_00009776.p1">
    <property type="protein sequence ID" value="TCONS_00009776.p1"/>
    <property type="gene ID" value="XLOC_007525"/>
</dbReference>
<dbReference type="InterPro" id="IPR001412">
    <property type="entry name" value="aa-tRNA-synth_I_CS"/>
</dbReference>
<feature type="transmembrane region" description="Helical" evidence="11">
    <location>
        <begin position="2022"/>
        <end position="2041"/>
    </location>
</feature>
<keyword evidence="6" id="KW-0648">Protein biosynthesis</keyword>
<keyword evidence="11" id="KW-1133">Transmembrane helix</keyword>
<feature type="compositionally biased region" description="Basic and acidic residues" evidence="10">
    <location>
        <begin position="1082"/>
        <end position="1092"/>
    </location>
</feature>